<protein>
    <submittedName>
        <fullName evidence="1">Uncharacterized protein</fullName>
    </submittedName>
</protein>
<dbReference type="Proteomes" id="UP000823775">
    <property type="component" value="Unassembled WGS sequence"/>
</dbReference>
<organism evidence="1 2">
    <name type="scientific">Datura stramonium</name>
    <name type="common">Jimsonweed</name>
    <name type="synonym">Common thornapple</name>
    <dbReference type="NCBI Taxonomy" id="4076"/>
    <lineage>
        <taxon>Eukaryota</taxon>
        <taxon>Viridiplantae</taxon>
        <taxon>Streptophyta</taxon>
        <taxon>Embryophyta</taxon>
        <taxon>Tracheophyta</taxon>
        <taxon>Spermatophyta</taxon>
        <taxon>Magnoliopsida</taxon>
        <taxon>eudicotyledons</taxon>
        <taxon>Gunneridae</taxon>
        <taxon>Pentapetalae</taxon>
        <taxon>asterids</taxon>
        <taxon>lamiids</taxon>
        <taxon>Solanales</taxon>
        <taxon>Solanaceae</taxon>
        <taxon>Solanoideae</taxon>
        <taxon>Datureae</taxon>
        <taxon>Datura</taxon>
    </lineage>
</organism>
<dbReference type="EMBL" id="JACEIK010001968">
    <property type="protein sequence ID" value="MCD7473413.1"/>
    <property type="molecule type" value="Genomic_DNA"/>
</dbReference>
<sequence>EHKNASEIEFRGIKAYKVVKGEGISSERHEPLDKGIGTNKGKYCLMASDPFVFFRGGQLDDIIPVAFTQDDGKILETDTK</sequence>
<gene>
    <name evidence="1" type="ORF">HAX54_015249</name>
</gene>
<proteinExistence type="predicted"/>
<name>A0ABS8TR59_DATST</name>
<accession>A0ABS8TR59</accession>
<reference evidence="1 2" key="1">
    <citation type="journal article" date="2021" name="BMC Genomics">
        <title>Datura genome reveals duplications of psychoactive alkaloid biosynthetic genes and high mutation rate following tissue culture.</title>
        <authorList>
            <person name="Rajewski A."/>
            <person name="Carter-House D."/>
            <person name="Stajich J."/>
            <person name="Litt A."/>
        </authorList>
    </citation>
    <scope>NUCLEOTIDE SEQUENCE [LARGE SCALE GENOMIC DNA]</scope>
    <source>
        <strain evidence="1">AR-01</strain>
    </source>
</reference>
<feature type="non-terminal residue" evidence="1">
    <location>
        <position position="1"/>
    </location>
</feature>
<evidence type="ECO:0000313" key="1">
    <source>
        <dbReference type="EMBL" id="MCD7473413.1"/>
    </source>
</evidence>
<keyword evidence="2" id="KW-1185">Reference proteome</keyword>
<evidence type="ECO:0000313" key="2">
    <source>
        <dbReference type="Proteomes" id="UP000823775"/>
    </source>
</evidence>
<comment type="caution">
    <text evidence="1">The sequence shown here is derived from an EMBL/GenBank/DDBJ whole genome shotgun (WGS) entry which is preliminary data.</text>
</comment>